<dbReference type="AlphaFoldDB" id="A0A7X8TI49"/>
<protein>
    <submittedName>
        <fullName evidence="4">Threonine/serine exporter family protein</fullName>
    </submittedName>
</protein>
<organism evidence="4 5">
    <name type="scientific">Nesterenkonia sedimenti</name>
    <dbReference type="NCBI Taxonomy" id="1463632"/>
    <lineage>
        <taxon>Bacteria</taxon>
        <taxon>Bacillati</taxon>
        <taxon>Actinomycetota</taxon>
        <taxon>Actinomycetes</taxon>
        <taxon>Micrococcales</taxon>
        <taxon>Micrococcaceae</taxon>
        <taxon>Nesterenkonia</taxon>
    </lineage>
</organism>
<dbReference type="EMBL" id="JABAHY010000002">
    <property type="protein sequence ID" value="NLS08971.1"/>
    <property type="molecule type" value="Genomic_DNA"/>
</dbReference>
<keyword evidence="5" id="KW-1185">Reference proteome</keyword>
<feature type="domain" description="Threonine/serine exporter-like N-terminal" evidence="3">
    <location>
        <begin position="2"/>
        <end position="53"/>
    </location>
</feature>
<feature type="transmembrane region" description="Helical" evidence="2">
    <location>
        <begin position="35"/>
        <end position="56"/>
    </location>
</feature>
<gene>
    <name evidence="4" type="ORF">HGQ17_02920</name>
</gene>
<evidence type="ECO:0000313" key="4">
    <source>
        <dbReference type="EMBL" id="NLS08971.1"/>
    </source>
</evidence>
<reference evidence="4 5" key="1">
    <citation type="submission" date="2020-04" db="EMBL/GenBank/DDBJ databases">
        <title>Nesterenkonia sp. nov., isolated from marine sediment.</title>
        <authorList>
            <person name="Zhang G."/>
        </authorList>
    </citation>
    <scope>NUCLEOTIDE SEQUENCE [LARGE SCALE GENOMIC DNA]</scope>
    <source>
        <strain evidence="4 5">MY13</strain>
    </source>
</reference>
<dbReference type="RefSeq" id="WP_168886484.1">
    <property type="nucleotide sequence ID" value="NZ_JABAHY010000002.1"/>
</dbReference>
<dbReference type="Proteomes" id="UP000523139">
    <property type="component" value="Unassembled WGS sequence"/>
</dbReference>
<proteinExistence type="inferred from homology"/>
<dbReference type="Pfam" id="PF06738">
    <property type="entry name" value="ThrE"/>
    <property type="match status" value="1"/>
</dbReference>
<keyword evidence="2" id="KW-0472">Membrane</keyword>
<keyword evidence="2" id="KW-1133">Transmembrane helix</keyword>
<evidence type="ECO:0000259" key="3">
    <source>
        <dbReference type="Pfam" id="PF06738"/>
    </source>
</evidence>
<name>A0A7X8TI49_9MICC</name>
<comment type="similarity">
    <text evidence="1">Belongs to the ThrE exporter (TC 2.A.79) family.</text>
</comment>
<evidence type="ECO:0000256" key="1">
    <source>
        <dbReference type="ARBA" id="ARBA00034125"/>
    </source>
</evidence>
<dbReference type="GO" id="GO:0022857">
    <property type="term" value="F:transmembrane transporter activity"/>
    <property type="evidence" value="ECO:0007669"/>
    <property type="project" value="InterPro"/>
</dbReference>
<dbReference type="InterPro" id="IPR010619">
    <property type="entry name" value="ThrE-like_N"/>
</dbReference>
<keyword evidence="2" id="KW-0812">Transmembrane</keyword>
<sequence>MVVAGGLMILLPSVRIVSAIQDAINAFPITAAGRLVSSLVAFAGLTAGIMVAVFAADAAQHPDWRNPPMVG</sequence>
<accession>A0A7X8TI49</accession>
<evidence type="ECO:0000313" key="5">
    <source>
        <dbReference type="Proteomes" id="UP000523139"/>
    </source>
</evidence>
<evidence type="ECO:0000256" key="2">
    <source>
        <dbReference type="SAM" id="Phobius"/>
    </source>
</evidence>
<comment type="caution">
    <text evidence="4">The sequence shown here is derived from an EMBL/GenBank/DDBJ whole genome shotgun (WGS) entry which is preliminary data.</text>
</comment>